<evidence type="ECO:0000313" key="1">
    <source>
        <dbReference type="EMBL" id="KAI4389377.1"/>
    </source>
</evidence>
<organism evidence="1 2">
    <name type="scientific">Melastoma candidum</name>
    <dbReference type="NCBI Taxonomy" id="119954"/>
    <lineage>
        <taxon>Eukaryota</taxon>
        <taxon>Viridiplantae</taxon>
        <taxon>Streptophyta</taxon>
        <taxon>Embryophyta</taxon>
        <taxon>Tracheophyta</taxon>
        <taxon>Spermatophyta</taxon>
        <taxon>Magnoliopsida</taxon>
        <taxon>eudicotyledons</taxon>
        <taxon>Gunneridae</taxon>
        <taxon>Pentapetalae</taxon>
        <taxon>rosids</taxon>
        <taxon>malvids</taxon>
        <taxon>Myrtales</taxon>
        <taxon>Melastomataceae</taxon>
        <taxon>Melastomatoideae</taxon>
        <taxon>Melastomateae</taxon>
        <taxon>Melastoma</taxon>
    </lineage>
</organism>
<dbReference type="Proteomes" id="UP001057402">
    <property type="component" value="Chromosome 1"/>
</dbReference>
<dbReference type="EMBL" id="CM042880">
    <property type="protein sequence ID" value="KAI4389377.1"/>
    <property type="molecule type" value="Genomic_DNA"/>
</dbReference>
<gene>
    <name evidence="1" type="ORF">MLD38_001609</name>
</gene>
<comment type="caution">
    <text evidence="1">The sequence shown here is derived from an EMBL/GenBank/DDBJ whole genome shotgun (WGS) entry which is preliminary data.</text>
</comment>
<sequence length="119" mass="13278">MKLFRRRLSTAAAAAASASAFSSFAAPSTFATLPRHVHDRGLDHAVEREKHRRTVIGLKNLIKSEPTKSLPLSAISRQRDALQIPTRPVEFLRRFPSVLAEFARVISPLTPSSSLRMRF</sequence>
<keyword evidence="2" id="KW-1185">Reference proteome</keyword>
<proteinExistence type="predicted"/>
<reference evidence="2" key="1">
    <citation type="journal article" date="2023" name="Front. Plant Sci.">
        <title>Chromosomal-level genome assembly of Melastoma candidum provides insights into trichome evolution.</title>
        <authorList>
            <person name="Zhong Y."/>
            <person name="Wu W."/>
            <person name="Sun C."/>
            <person name="Zou P."/>
            <person name="Liu Y."/>
            <person name="Dai S."/>
            <person name="Zhou R."/>
        </authorList>
    </citation>
    <scope>NUCLEOTIDE SEQUENCE [LARGE SCALE GENOMIC DNA]</scope>
</reference>
<accession>A0ACB9SME5</accession>
<name>A0ACB9SME5_9MYRT</name>
<protein>
    <submittedName>
        <fullName evidence="1">Uncharacterized protein</fullName>
    </submittedName>
</protein>
<evidence type="ECO:0000313" key="2">
    <source>
        <dbReference type="Proteomes" id="UP001057402"/>
    </source>
</evidence>